<keyword evidence="9" id="KW-1185">Reference proteome</keyword>
<dbReference type="AlphaFoldDB" id="A0A1I4ZKE4"/>
<dbReference type="InterPro" id="IPR022674">
    <property type="entry name" value="G6P_DH_NAD-bd"/>
</dbReference>
<dbReference type="PANTHER" id="PTHR23429:SF0">
    <property type="entry name" value="GLUCOSE-6-PHOSPHATE 1-DEHYDROGENASE"/>
    <property type="match status" value="1"/>
</dbReference>
<evidence type="ECO:0000259" key="6">
    <source>
        <dbReference type="Pfam" id="PF00479"/>
    </source>
</evidence>
<dbReference type="Pfam" id="PF02781">
    <property type="entry name" value="G6PD_C"/>
    <property type="match status" value="1"/>
</dbReference>
<dbReference type="RefSeq" id="WP_090709137.1">
    <property type="nucleotide sequence ID" value="NZ_FOVM01000002.1"/>
</dbReference>
<evidence type="ECO:0000313" key="9">
    <source>
        <dbReference type="Proteomes" id="UP000198867"/>
    </source>
</evidence>
<dbReference type="OrthoDB" id="9802739at2"/>
<keyword evidence="2" id="KW-0313">Glucose metabolism</keyword>
<dbReference type="STRING" id="995034.SAMN05216219_0868"/>
<dbReference type="GO" id="GO:0006006">
    <property type="term" value="P:glucose metabolic process"/>
    <property type="evidence" value="ECO:0007669"/>
    <property type="project" value="UniProtKB-KW"/>
</dbReference>
<accession>A0A1I4ZKE4</accession>
<feature type="domain" description="Glucose-6-phosphate dehydrogenase NAD-binding" evidence="6">
    <location>
        <begin position="10"/>
        <end position="174"/>
    </location>
</feature>
<proteinExistence type="predicted"/>
<protein>
    <submittedName>
        <fullName evidence="8">Glucose-6-phosphate 1-dehydrogenase</fullName>
    </submittedName>
</protein>
<keyword evidence="3" id="KW-0521">NADP</keyword>
<evidence type="ECO:0000256" key="4">
    <source>
        <dbReference type="ARBA" id="ARBA00023002"/>
    </source>
</evidence>
<dbReference type="Gene3D" id="3.30.360.10">
    <property type="entry name" value="Dihydrodipicolinate Reductase, domain 2"/>
    <property type="match status" value="1"/>
</dbReference>
<gene>
    <name evidence="8" type="ORF">SAMN05216219_0868</name>
</gene>
<name>A0A1I4ZKE4_9MICO</name>
<keyword evidence="4" id="KW-0560">Oxidoreductase</keyword>
<organism evidence="8 9">
    <name type="scientific">Mycetocola miduiensis</name>
    <dbReference type="NCBI Taxonomy" id="995034"/>
    <lineage>
        <taxon>Bacteria</taxon>
        <taxon>Bacillati</taxon>
        <taxon>Actinomycetota</taxon>
        <taxon>Actinomycetes</taxon>
        <taxon>Micrococcales</taxon>
        <taxon>Microbacteriaceae</taxon>
        <taxon>Mycetocola</taxon>
    </lineage>
</organism>
<dbReference type="PANTHER" id="PTHR23429">
    <property type="entry name" value="GLUCOSE-6-PHOSPHATE 1-DEHYDROGENASE G6PD"/>
    <property type="match status" value="1"/>
</dbReference>
<evidence type="ECO:0000256" key="5">
    <source>
        <dbReference type="ARBA" id="ARBA00023277"/>
    </source>
</evidence>
<dbReference type="SUPFAM" id="SSF51735">
    <property type="entry name" value="NAD(P)-binding Rossmann-fold domains"/>
    <property type="match status" value="1"/>
</dbReference>
<dbReference type="InterPro" id="IPR036291">
    <property type="entry name" value="NAD(P)-bd_dom_sf"/>
</dbReference>
<feature type="domain" description="Glucose-6-phosphate dehydrogenase C-terminal" evidence="7">
    <location>
        <begin position="178"/>
        <end position="453"/>
    </location>
</feature>
<dbReference type="PIRSF" id="PIRSF000110">
    <property type="entry name" value="G6PD"/>
    <property type="match status" value="1"/>
</dbReference>
<dbReference type="Pfam" id="PF00479">
    <property type="entry name" value="G6PD_N"/>
    <property type="match status" value="1"/>
</dbReference>
<dbReference type="InterPro" id="IPR022675">
    <property type="entry name" value="G6P_DH_C"/>
</dbReference>
<dbReference type="SUPFAM" id="SSF55347">
    <property type="entry name" value="Glyceraldehyde-3-phosphate dehydrogenase-like, C-terminal domain"/>
    <property type="match status" value="1"/>
</dbReference>
<dbReference type="EMBL" id="FOVM01000002">
    <property type="protein sequence ID" value="SFN50533.1"/>
    <property type="molecule type" value="Genomic_DNA"/>
</dbReference>
<dbReference type="GO" id="GO:0004345">
    <property type="term" value="F:glucose-6-phosphate dehydrogenase activity"/>
    <property type="evidence" value="ECO:0007669"/>
    <property type="project" value="InterPro"/>
</dbReference>
<dbReference type="Gene3D" id="3.40.50.720">
    <property type="entry name" value="NAD(P)-binding Rossmann-like Domain"/>
    <property type="match status" value="1"/>
</dbReference>
<evidence type="ECO:0000256" key="1">
    <source>
        <dbReference type="ARBA" id="ARBA00004937"/>
    </source>
</evidence>
<keyword evidence="5" id="KW-0119">Carbohydrate metabolism</keyword>
<comment type="pathway">
    <text evidence="1">Carbohydrate degradation; pentose phosphate pathway; D-ribulose 5-phosphate from D-glucose 6-phosphate (oxidative stage): step 1/3.</text>
</comment>
<dbReference type="GO" id="GO:0005829">
    <property type="term" value="C:cytosol"/>
    <property type="evidence" value="ECO:0007669"/>
    <property type="project" value="TreeGrafter"/>
</dbReference>
<dbReference type="Proteomes" id="UP000198867">
    <property type="component" value="Unassembled WGS sequence"/>
</dbReference>
<evidence type="ECO:0000256" key="2">
    <source>
        <dbReference type="ARBA" id="ARBA00022526"/>
    </source>
</evidence>
<evidence type="ECO:0000256" key="3">
    <source>
        <dbReference type="ARBA" id="ARBA00022857"/>
    </source>
</evidence>
<dbReference type="GO" id="GO:0050661">
    <property type="term" value="F:NADP binding"/>
    <property type="evidence" value="ECO:0007669"/>
    <property type="project" value="InterPro"/>
</dbReference>
<reference evidence="9" key="1">
    <citation type="submission" date="2016-10" db="EMBL/GenBank/DDBJ databases">
        <authorList>
            <person name="Varghese N."/>
            <person name="Submissions S."/>
        </authorList>
    </citation>
    <scope>NUCLEOTIDE SEQUENCE [LARGE SCALE GENOMIC DNA]</scope>
    <source>
        <strain evidence="9">CGMCC 1.11101</strain>
    </source>
</reference>
<sequence>MTRPKTTLFLLGGGGDLSSRLLLPALGQLLTSQQDRSVKLVGVGVHELTDSAWRDIVTSSFATVDASGDAVDLLLETTVFRRVDVTDAAALEKLLAESVGKPALYFALPPAVTVKACAALEHVNLPEGTVLALEKPFGTDADSAAALNRLLARLVPENQIHRVDHFLGRSTVMNLLGLRFANRIFEPLWSAEHIDRVDIVYDEQLGLEKRAGYYDKAGALVDMIQSHLLQVLALFAMEPPSTLDAVDLRDAKGIVLRATRPWGGDAASASRRARYTAGTVDGREYPAYVDEEGVDPARNTETLAEVTVEVDTWRWSGVPFTLRSGKALGERRREIVVRFKPANRVPAGFTGSTDPAVLRLFLAPDQMALSININGAGDPYELERTTFQAVFDPGKFGAYGEVLEGILDDDPALSVRGDTAEQCWRIVEPFLDAWRKGAVALDEYPAGSAGPAGWEPIGVAN</sequence>
<dbReference type="InterPro" id="IPR001282">
    <property type="entry name" value="G6P_DH"/>
</dbReference>
<evidence type="ECO:0000313" key="8">
    <source>
        <dbReference type="EMBL" id="SFN50533.1"/>
    </source>
</evidence>
<dbReference type="NCBIfam" id="NF009492">
    <property type="entry name" value="PRK12853.1-3"/>
    <property type="match status" value="1"/>
</dbReference>
<dbReference type="GO" id="GO:0009051">
    <property type="term" value="P:pentose-phosphate shunt, oxidative branch"/>
    <property type="evidence" value="ECO:0007669"/>
    <property type="project" value="TreeGrafter"/>
</dbReference>
<dbReference type="PRINTS" id="PR00079">
    <property type="entry name" value="G6PDHDRGNASE"/>
</dbReference>
<evidence type="ECO:0000259" key="7">
    <source>
        <dbReference type="Pfam" id="PF02781"/>
    </source>
</evidence>